<proteinExistence type="predicted"/>
<gene>
    <name evidence="2" type="ORF">FN846DRAFT_207838</name>
</gene>
<evidence type="ECO:0000313" key="3">
    <source>
        <dbReference type="Proteomes" id="UP000326924"/>
    </source>
</evidence>
<evidence type="ECO:0000256" key="1">
    <source>
        <dbReference type="SAM" id="MobiDB-lite"/>
    </source>
</evidence>
<feature type="region of interest" description="Disordered" evidence="1">
    <location>
        <begin position="236"/>
        <end position="267"/>
    </location>
</feature>
<accession>A0A5J5ENZ0</accession>
<dbReference type="AlphaFoldDB" id="A0A5J5ENZ0"/>
<feature type="compositionally biased region" description="Basic and acidic residues" evidence="1">
    <location>
        <begin position="236"/>
        <end position="247"/>
    </location>
</feature>
<evidence type="ECO:0000313" key="2">
    <source>
        <dbReference type="EMBL" id="KAA8898508.1"/>
    </source>
</evidence>
<sequence>MGSPPHSEYHAGKISIVSATTSNRAKSMKGCRHTYQLRAHQLLYFCDCACPLNAQVRYLLQLNNGEGKKRQRLAGKRGNAQKLTCMMASEEVVTGTQHRPLAGLLHSLRIAQNHSWLEKRPRYVYVGAIKQNRQIGPGPALKRRKLHLTIVAFWTSRETEETAPNAVSTLKITPPPSSLVQLERTATGQEAPQDEDWKNSPARTNYHAALKTRTVCLLSTFLSSNVFSSAAGVRYSEDCPRPEREPEQAFPTHSLPPPPQPKSFAAHGCLNI</sequence>
<protein>
    <submittedName>
        <fullName evidence="2">Uncharacterized protein</fullName>
    </submittedName>
</protein>
<organism evidence="2 3">
    <name type="scientific">Sphaerosporella brunnea</name>
    <dbReference type="NCBI Taxonomy" id="1250544"/>
    <lineage>
        <taxon>Eukaryota</taxon>
        <taxon>Fungi</taxon>
        <taxon>Dikarya</taxon>
        <taxon>Ascomycota</taxon>
        <taxon>Pezizomycotina</taxon>
        <taxon>Pezizomycetes</taxon>
        <taxon>Pezizales</taxon>
        <taxon>Pyronemataceae</taxon>
        <taxon>Sphaerosporella</taxon>
    </lineage>
</organism>
<dbReference type="Proteomes" id="UP000326924">
    <property type="component" value="Unassembled WGS sequence"/>
</dbReference>
<comment type="caution">
    <text evidence="2">The sequence shown here is derived from an EMBL/GenBank/DDBJ whole genome shotgun (WGS) entry which is preliminary data.</text>
</comment>
<name>A0A5J5ENZ0_9PEZI</name>
<keyword evidence="3" id="KW-1185">Reference proteome</keyword>
<dbReference type="EMBL" id="VXIS01000183">
    <property type="protein sequence ID" value="KAA8898508.1"/>
    <property type="molecule type" value="Genomic_DNA"/>
</dbReference>
<reference evidence="2 3" key="1">
    <citation type="submission" date="2019-09" db="EMBL/GenBank/DDBJ databases">
        <title>Draft genome of the ectomycorrhizal ascomycete Sphaerosporella brunnea.</title>
        <authorList>
            <consortium name="DOE Joint Genome Institute"/>
            <person name="Benucci G.M."/>
            <person name="Marozzi G."/>
            <person name="Antonielli L."/>
            <person name="Sanchez S."/>
            <person name="Marco P."/>
            <person name="Wang X."/>
            <person name="Falini L.B."/>
            <person name="Barry K."/>
            <person name="Haridas S."/>
            <person name="Lipzen A."/>
            <person name="Labutti K."/>
            <person name="Grigoriev I.V."/>
            <person name="Murat C."/>
            <person name="Martin F."/>
            <person name="Albertini E."/>
            <person name="Donnini D."/>
            <person name="Bonito G."/>
        </authorList>
    </citation>
    <scope>NUCLEOTIDE SEQUENCE [LARGE SCALE GENOMIC DNA]</scope>
    <source>
        <strain evidence="2 3">Sb_GMNB300</strain>
    </source>
</reference>
<dbReference type="InParanoid" id="A0A5J5ENZ0"/>